<dbReference type="RefSeq" id="XP_025470323.1">
    <property type="nucleotide sequence ID" value="XM_025616748.1"/>
</dbReference>
<feature type="domain" description="Cucumopine synthase C-terminal helical bundle" evidence="1">
    <location>
        <begin position="169"/>
        <end position="317"/>
    </location>
</feature>
<name>A0A317X7F3_9EURO</name>
<dbReference type="EMBL" id="MSFK01000006">
    <property type="protein sequence ID" value="PWY93562.1"/>
    <property type="molecule type" value="Genomic_DNA"/>
</dbReference>
<dbReference type="AlphaFoldDB" id="A0A317X7F3"/>
<proteinExistence type="predicted"/>
<comment type="caution">
    <text evidence="2">The sequence shown here is derived from an EMBL/GenBank/DDBJ whole genome shotgun (WGS) entry which is preliminary data.</text>
</comment>
<sequence>MNISGQPLRELKIKWPKPNVTVTVRMNNSNPALVDILWDTLPYRSLQTHALVTGDHLYHLVPAERLIYTNPQYKAPDRAKEPDGTVFLSKFQHLAIKYGKVTEHHPAASVGTVIPEDLEKLRRAGKESWKSQLQHKEPIEVIVWDALRPEPGREDLTLRLQRTGVTKEVKNVVREIYNEMDKSWSGISNDIDMIHSGRARDNPGSKDSYFAAMIFSNSEVRTIGYYVLDNILKIAATHPEFSLRHLIVLYKEFVAVPTEFLGYVGTEFLRDSHRKIEDLIKSKVETNSNQEEAREDLLAMVSVLAQFVNLLNAQNLLLFPWKHTEEYPIPAESK</sequence>
<organism evidence="2 3">
    <name type="scientific">Aspergillus sclerotioniger CBS 115572</name>
    <dbReference type="NCBI Taxonomy" id="1450535"/>
    <lineage>
        <taxon>Eukaryota</taxon>
        <taxon>Fungi</taxon>
        <taxon>Dikarya</taxon>
        <taxon>Ascomycota</taxon>
        <taxon>Pezizomycotina</taxon>
        <taxon>Eurotiomycetes</taxon>
        <taxon>Eurotiomycetidae</taxon>
        <taxon>Eurotiales</taxon>
        <taxon>Aspergillaceae</taxon>
        <taxon>Aspergillus</taxon>
        <taxon>Aspergillus subgen. Circumdati</taxon>
    </lineage>
</organism>
<evidence type="ECO:0000259" key="1">
    <source>
        <dbReference type="Pfam" id="PF18631"/>
    </source>
</evidence>
<reference evidence="2 3" key="1">
    <citation type="submission" date="2016-12" db="EMBL/GenBank/DDBJ databases">
        <title>The genomes of Aspergillus section Nigri reveals drivers in fungal speciation.</title>
        <authorList>
            <consortium name="DOE Joint Genome Institute"/>
            <person name="Vesth T.C."/>
            <person name="Nybo J."/>
            <person name="Theobald S."/>
            <person name="Brandl J."/>
            <person name="Frisvad J.C."/>
            <person name="Nielsen K.F."/>
            <person name="Lyhne E.K."/>
            <person name="Kogle M.E."/>
            <person name="Kuo A."/>
            <person name="Riley R."/>
            <person name="Clum A."/>
            <person name="Nolan M."/>
            <person name="Lipzen A."/>
            <person name="Salamov A."/>
            <person name="Henrissat B."/>
            <person name="Wiebenga A."/>
            <person name="De Vries R.P."/>
            <person name="Grigoriev I.V."/>
            <person name="Mortensen U.H."/>
            <person name="Andersen M.R."/>
            <person name="Baker S.E."/>
        </authorList>
    </citation>
    <scope>NUCLEOTIDE SEQUENCE [LARGE SCALE GENOMIC DNA]</scope>
    <source>
        <strain evidence="2 3">CBS 115572</strain>
    </source>
</reference>
<gene>
    <name evidence="2" type="ORF">BO94DRAFT_614879</name>
</gene>
<accession>A0A317X7F3</accession>
<dbReference type="Pfam" id="PF18631">
    <property type="entry name" value="Cucumopine_C"/>
    <property type="match status" value="1"/>
</dbReference>
<protein>
    <recommendedName>
        <fullName evidence="1">Cucumopine synthase C-terminal helical bundle domain-containing protein</fullName>
    </recommendedName>
</protein>
<dbReference type="OrthoDB" id="4299926at2759"/>
<evidence type="ECO:0000313" key="2">
    <source>
        <dbReference type="EMBL" id="PWY93562.1"/>
    </source>
</evidence>
<dbReference type="GeneID" id="37118891"/>
<evidence type="ECO:0000313" key="3">
    <source>
        <dbReference type="Proteomes" id="UP000246702"/>
    </source>
</evidence>
<keyword evidence="3" id="KW-1185">Reference proteome</keyword>
<dbReference type="InterPro" id="IPR040602">
    <property type="entry name" value="Cucumopine_C"/>
</dbReference>
<dbReference type="Proteomes" id="UP000246702">
    <property type="component" value="Unassembled WGS sequence"/>
</dbReference>
<dbReference type="Gene3D" id="2.40.100.20">
    <property type="match status" value="1"/>
</dbReference>